<keyword evidence="3" id="KW-1185">Reference proteome</keyword>
<protein>
    <submittedName>
        <fullName evidence="2">Uncharacterized protein</fullName>
    </submittedName>
</protein>
<evidence type="ECO:0000313" key="2">
    <source>
        <dbReference type="EMBL" id="KAL0566030.1"/>
    </source>
</evidence>
<organism evidence="2 3">
    <name type="scientific">Marasmius crinis-equi</name>
    <dbReference type="NCBI Taxonomy" id="585013"/>
    <lineage>
        <taxon>Eukaryota</taxon>
        <taxon>Fungi</taxon>
        <taxon>Dikarya</taxon>
        <taxon>Basidiomycota</taxon>
        <taxon>Agaricomycotina</taxon>
        <taxon>Agaricomycetes</taxon>
        <taxon>Agaricomycetidae</taxon>
        <taxon>Agaricales</taxon>
        <taxon>Marasmiineae</taxon>
        <taxon>Marasmiaceae</taxon>
        <taxon>Marasmius</taxon>
    </lineage>
</organism>
<reference evidence="2 3" key="1">
    <citation type="submission" date="2024-02" db="EMBL/GenBank/DDBJ databases">
        <title>A draft genome for the cacao thread blight pathogen Marasmius crinis-equi.</title>
        <authorList>
            <person name="Cohen S.P."/>
            <person name="Baruah I.K."/>
            <person name="Amoako-Attah I."/>
            <person name="Bukari Y."/>
            <person name="Meinhardt L.W."/>
            <person name="Bailey B.A."/>
        </authorList>
    </citation>
    <scope>NUCLEOTIDE SEQUENCE [LARGE SCALE GENOMIC DNA]</scope>
    <source>
        <strain evidence="2 3">GH-76</strain>
    </source>
</reference>
<evidence type="ECO:0000313" key="3">
    <source>
        <dbReference type="Proteomes" id="UP001465976"/>
    </source>
</evidence>
<proteinExistence type="predicted"/>
<name>A0ABR3ESY5_9AGAR</name>
<accession>A0ABR3ESY5</accession>
<comment type="caution">
    <text evidence="2">The sequence shown here is derived from an EMBL/GenBank/DDBJ whole genome shotgun (WGS) entry which is preliminary data.</text>
</comment>
<evidence type="ECO:0000256" key="1">
    <source>
        <dbReference type="SAM" id="MobiDB-lite"/>
    </source>
</evidence>
<feature type="region of interest" description="Disordered" evidence="1">
    <location>
        <begin position="337"/>
        <end position="363"/>
    </location>
</feature>
<dbReference type="EMBL" id="JBAHYK010002032">
    <property type="protein sequence ID" value="KAL0566030.1"/>
    <property type="molecule type" value="Genomic_DNA"/>
</dbReference>
<dbReference type="Proteomes" id="UP001465976">
    <property type="component" value="Unassembled WGS sequence"/>
</dbReference>
<sequence length="639" mass="71849">MSIAQGSSIYTDRIALGSLLLSQLQDYRLSGTRSRPPSPRESSTVDLNHAATLLSHGGEGVNMAVSGGLHPHGASLLVLSSKPLENVTSDEVQTLSWRRYQRNEQESAAEILKGWHSRRYRLLKLCSAHPVRLRISLSMSSLADFIPDMITILTTQNPADPHEAVDQLQRTTCYSLRYSINRIRYRVALGHKVWQQCSADGLTTITGPAQIIRKWVAEHREIMLGLPYTCRFTNGVHARNGAVPRGSSHAEEKQLHFTRENVDQVLRLFTAFDQRVEEVFQADSSITERVYEKLYLDISSLIVLIECGLIQRIVGANKDLEIILKEAKVKRKSSHFVSPRMSGGVENVSCHPEGDQDEEDEEAASMRAEGIEQVTLFSPLINLALDPDVQLGQRYQIVDHYNSLCAWVDAVAHFNQHPIKVYALDLTVTEVQCLPPPKFVLRDELRREFEQSLCQKLDDRRRYQTKPEWLARLKNTLGRKLDDMSTQGKHPRSSYHAEALLMALANEYTTKHSAQDADTSAVLSGVFGNSSKTIPIGAPKGCCYLCWKLSGLLKLGPDRAFDLPPHRVHGVVYPWVPPIQLSEDVLKELWVDIREGILAALERHDPEPLSPLGNKDAPSHDKILARFIQLRAKRQSQVP</sequence>
<gene>
    <name evidence="2" type="ORF">V5O48_015982</name>
</gene>